<dbReference type="OrthoDB" id="10259763at2759"/>
<protein>
    <recommendedName>
        <fullName evidence="8">CCT-beta</fullName>
    </recommendedName>
</protein>
<keyword evidence="5 9" id="KW-0067">ATP-binding</keyword>
<evidence type="ECO:0000256" key="4">
    <source>
        <dbReference type="ARBA" id="ARBA00022741"/>
    </source>
</evidence>
<accession>A0A0A1UEZ1</accession>
<evidence type="ECO:0000256" key="3">
    <source>
        <dbReference type="ARBA" id="ARBA00022490"/>
    </source>
</evidence>
<reference evidence="10 11" key="1">
    <citation type="submission" date="2012-10" db="EMBL/GenBank/DDBJ databases">
        <authorList>
            <person name="Zafar N."/>
            <person name="Inman J."/>
            <person name="Hall N."/>
            <person name="Lorenzi H."/>
            <person name="Caler E."/>
        </authorList>
    </citation>
    <scope>NUCLEOTIDE SEQUENCE [LARGE SCALE GENOMIC DNA]</scope>
    <source>
        <strain evidence="10 11">IP1</strain>
    </source>
</reference>
<dbReference type="KEGG" id="eiv:EIN_429520"/>
<dbReference type="InterPro" id="IPR027409">
    <property type="entry name" value="GroEL-like_apical_dom_sf"/>
</dbReference>
<evidence type="ECO:0000313" key="10">
    <source>
        <dbReference type="EMBL" id="ELP95176.1"/>
    </source>
</evidence>
<dbReference type="Proteomes" id="UP000014680">
    <property type="component" value="Unassembled WGS sequence"/>
</dbReference>
<evidence type="ECO:0000256" key="8">
    <source>
        <dbReference type="ARBA" id="ARBA00033237"/>
    </source>
</evidence>
<dbReference type="Pfam" id="PF00118">
    <property type="entry name" value="Cpn60_TCP1"/>
    <property type="match status" value="1"/>
</dbReference>
<dbReference type="SUPFAM" id="SSF48592">
    <property type="entry name" value="GroEL equatorial domain-like"/>
    <property type="match status" value="1"/>
</dbReference>
<dbReference type="InterPro" id="IPR027410">
    <property type="entry name" value="TCP-1-like_intermed_sf"/>
</dbReference>
<comment type="function">
    <text evidence="7">Molecular chaperone; assists the folding of proteins upon ATP hydrolysis. Known to play a role, in vitro, in the folding of actin and tubulin.</text>
</comment>
<dbReference type="OMA" id="CAEMVMS"/>
<dbReference type="FunFam" id="1.10.560.10:FF:000017">
    <property type="entry name" value="T-complex protein 1 subunit eta"/>
    <property type="match status" value="1"/>
</dbReference>
<dbReference type="PROSITE" id="PS00751">
    <property type="entry name" value="TCP1_2"/>
    <property type="match status" value="1"/>
</dbReference>
<dbReference type="PANTHER" id="PTHR11353">
    <property type="entry name" value="CHAPERONIN"/>
    <property type="match status" value="1"/>
</dbReference>
<dbReference type="NCBIfam" id="NF041083">
    <property type="entry name" value="thermosome_beta"/>
    <property type="match status" value="1"/>
</dbReference>
<evidence type="ECO:0000256" key="5">
    <source>
        <dbReference type="ARBA" id="ARBA00022840"/>
    </source>
</evidence>
<keyword evidence="3" id="KW-0963">Cytoplasm</keyword>
<dbReference type="GO" id="GO:0005832">
    <property type="term" value="C:chaperonin-containing T-complex"/>
    <property type="evidence" value="ECO:0007669"/>
    <property type="project" value="InterPro"/>
</dbReference>
<evidence type="ECO:0000256" key="7">
    <source>
        <dbReference type="ARBA" id="ARBA00024677"/>
    </source>
</evidence>
<sequence>MQGTQFDSTPVRVLKADAQHIVGDTARMTATVGAIAIADLVKTTLGPMGMDKILVGSTVGDNVTITNDGATILKNVRLENPAAKVLVEISKTTDEEVGDGTTSVTVLAGELMREAEKLMAEKIHPQIIIEGWRVALKAAQERLGSMQFNVSKEDPNYKKRLLDIARTTLSSKILAAEKEKFAEIAVEAIEKIGDSDIENVVILQKIGGEMRESYLEDGFLLEKKFGTSQKRFLENPKIMVANTAMDNDRIKIWSGKVRVDSVGKVAEIEEAERTRMIKKCEAIKAHGVTCFVSRQLIYPLPEQFFSANGIVSIDHADFDGVEKIAKLSGAEILSTFDHPNEAKLGSCKVVEEIMIGEESLIRFSGFPHGGACTVVLRGSSKQLLGEMERSLHDALCVLHVVKKDTKMICGGGCVEMELSLAVEEAAKKTEGKRALAVESFARALRQLPMIIADNAGYDSADLVAQLRAAHANGNIKNAGLNMDKGCIDDMMATGIIEPFGVKKHILTAATEAAEMIIRVDHIIQAAPRKREQK</sequence>
<dbReference type="VEuPathDB" id="AmoebaDB:EIN_429520"/>
<name>A0A0A1UEZ1_ENTIV</name>
<dbReference type="Gene3D" id="3.50.7.10">
    <property type="entry name" value="GroEL"/>
    <property type="match status" value="1"/>
</dbReference>
<evidence type="ECO:0000313" key="11">
    <source>
        <dbReference type="Proteomes" id="UP000014680"/>
    </source>
</evidence>
<dbReference type="InterPro" id="IPR053374">
    <property type="entry name" value="TCP-1_chaperonin"/>
</dbReference>
<evidence type="ECO:0000256" key="1">
    <source>
        <dbReference type="ARBA" id="ARBA00004496"/>
    </source>
</evidence>
<evidence type="ECO:0000256" key="6">
    <source>
        <dbReference type="ARBA" id="ARBA00023186"/>
    </source>
</evidence>
<dbReference type="GO" id="GO:0005524">
    <property type="term" value="F:ATP binding"/>
    <property type="evidence" value="ECO:0007669"/>
    <property type="project" value="UniProtKB-KW"/>
</dbReference>
<dbReference type="GeneID" id="14894172"/>
<keyword evidence="6 9" id="KW-0143">Chaperone</keyword>
<gene>
    <name evidence="10" type="ORF">EIN_429520</name>
</gene>
<dbReference type="NCBIfam" id="TIGR02341">
    <property type="entry name" value="chap_CCT_beta"/>
    <property type="match status" value="1"/>
</dbReference>
<dbReference type="FunFam" id="3.50.7.10:FF:000002">
    <property type="entry name" value="T-complex protein 1 subunit beta"/>
    <property type="match status" value="1"/>
</dbReference>
<dbReference type="InterPro" id="IPR017998">
    <property type="entry name" value="Chaperone_TCP-1"/>
</dbReference>
<dbReference type="GO" id="GO:0051082">
    <property type="term" value="F:unfolded protein binding"/>
    <property type="evidence" value="ECO:0007669"/>
    <property type="project" value="InterPro"/>
</dbReference>
<dbReference type="InterPro" id="IPR002423">
    <property type="entry name" value="Cpn60/GroEL/TCP-1"/>
</dbReference>
<dbReference type="PROSITE" id="PS00750">
    <property type="entry name" value="TCP1_1"/>
    <property type="match status" value="1"/>
</dbReference>
<keyword evidence="4 9" id="KW-0547">Nucleotide-binding</keyword>
<dbReference type="SUPFAM" id="SSF54849">
    <property type="entry name" value="GroEL-intermediate domain like"/>
    <property type="match status" value="1"/>
</dbReference>
<comment type="subcellular location">
    <subcellularLocation>
        <location evidence="1">Cytoplasm</location>
    </subcellularLocation>
</comment>
<dbReference type="InterPro" id="IPR012716">
    <property type="entry name" value="Chap_CCT_beta"/>
</dbReference>
<dbReference type="RefSeq" id="XP_004261947.1">
    <property type="nucleotide sequence ID" value="XM_004261899.1"/>
</dbReference>
<dbReference type="GO" id="GO:0140662">
    <property type="term" value="F:ATP-dependent protein folding chaperone"/>
    <property type="evidence" value="ECO:0007669"/>
    <property type="project" value="InterPro"/>
</dbReference>
<comment type="similarity">
    <text evidence="2 9">Belongs to the TCP-1 chaperonin family.</text>
</comment>
<dbReference type="SUPFAM" id="SSF52029">
    <property type="entry name" value="GroEL apical domain-like"/>
    <property type="match status" value="1"/>
</dbReference>
<proteinExistence type="inferred from homology"/>
<evidence type="ECO:0000256" key="9">
    <source>
        <dbReference type="RuleBase" id="RU004187"/>
    </source>
</evidence>
<organism evidence="10 11">
    <name type="scientific">Entamoeba invadens IP1</name>
    <dbReference type="NCBI Taxonomy" id="370355"/>
    <lineage>
        <taxon>Eukaryota</taxon>
        <taxon>Amoebozoa</taxon>
        <taxon>Evosea</taxon>
        <taxon>Archamoebae</taxon>
        <taxon>Mastigamoebida</taxon>
        <taxon>Entamoebidae</taxon>
        <taxon>Entamoeba</taxon>
    </lineage>
</organism>
<dbReference type="CDD" id="cd03336">
    <property type="entry name" value="TCP1_beta"/>
    <property type="match status" value="1"/>
</dbReference>
<dbReference type="Gene3D" id="3.30.260.10">
    <property type="entry name" value="TCP-1-like chaperonin intermediate domain"/>
    <property type="match status" value="1"/>
</dbReference>
<dbReference type="Gene3D" id="1.10.560.10">
    <property type="entry name" value="GroEL-like equatorial domain"/>
    <property type="match status" value="1"/>
</dbReference>
<dbReference type="AlphaFoldDB" id="A0A0A1UEZ1"/>
<evidence type="ECO:0000256" key="2">
    <source>
        <dbReference type="ARBA" id="ARBA00008020"/>
    </source>
</evidence>
<dbReference type="GO" id="GO:0016887">
    <property type="term" value="F:ATP hydrolysis activity"/>
    <property type="evidence" value="ECO:0007669"/>
    <property type="project" value="InterPro"/>
</dbReference>
<dbReference type="EMBL" id="KB206168">
    <property type="protein sequence ID" value="ELP95176.1"/>
    <property type="molecule type" value="Genomic_DNA"/>
</dbReference>
<keyword evidence="11" id="KW-1185">Reference proteome</keyword>
<dbReference type="PRINTS" id="PR00304">
    <property type="entry name" value="TCOMPLEXTCP1"/>
</dbReference>
<dbReference type="InterPro" id="IPR027413">
    <property type="entry name" value="GROEL-like_equatorial_sf"/>
</dbReference>
<dbReference type="InterPro" id="IPR002194">
    <property type="entry name" value="Chaperonin_TCP-1_CS"/>
</dbReference>